<dbReference type="Proteomes" id="UP001234297">
    <property type="component" value="Chromosome 11"/>
</dbReference>
<protein>
    <submittedName>
        <fullName evidence="1">Uncharacterized protein</fullName>
    </submittedName>
</protein>
<dbReference type="EMBL" id="CM056819">
    <property type="protein sequence ID" value="KAJ8624625.1"/>
    <property type="molecule type" value="Genomic_DNA"/>
</dbReference>
<accession>A0ACC2KU80</accession>
<reference evidence="1 2" key="1">
    <citation type="journal article" date="2022" name="Hortic Res">
        <title>A haplotype resolved chromosomal level avocado genome allows analysis of novel avocado genes.</title>
        <authorList>
            <person name="Nath O."/>
            <person name="Fletcher S.J."/>
            <person name="Hayward A."/>
            <person name="Shaw L.M."/>
            <person name="Masouleh A.K."/>
            <person name="Furtado A."/>
            <person name="Henry R.J."/>
            <person name="Mitter N."/>
        </authorList>
    </citation>
    <scope>NUCLEOTIDE SEQUENCE [LARGE SCALE GENOMIC DNA]</scope>
    <source>
        <strain evidence="2">cv. Hass</strain>
    </source>
</reference>
<evidence type="ECO:0000313" key="1">
    <source>
        <dbReference type="EMBL" id="KAJ8624625.1"/>
    </source>
</evidence>
<evidence type="ECO:0000313" key="2">
    <source>
        <dbReference type="Proteomes" id="UP001234297"/>
    </source>
</evidence>
<name>A0ACC2KU80_PERAE</name>
<keyword evidence="2" id="KW-1185">Reference proteome</keyword>
<organism evidence="1 2">
    <name type="scientific">Persea americana</name>
    <name type="common">Avocado</name>
    <dbReference type="NCBI Taxonomy" id="3435"/>
    <lineage>
        <taxon>Eukaryota</taxon>
        <taxon>Viridiplantae</taxon>
        <taxon>Streptophyta</taxon>
        <taxon>Embryophyta</taxon>
        <taxon>Tracheophyta</taxon>
        <taxon>Spermatophyta</taxon>
        <taxon>Magnoliopsida</taxon>
        <taxon>Magnoliidae</taxon>
        <taxon>Laurales</taxon>
        <taxon>Lauraceae</taxon>
        <taxon>Persea</taxon>
    </lineage>
</organism>
<comment type="caution">
    <text evidence="1">The sequence shown here is derived from an EMBL/GenBank/DDBJ whole genome shotgun (WGS) entry which is preliminary data.</text>
</comment>
<gene>
    <name evidence="1" type="ORF">MRB53_033155</name>
</gene>
<proteinExistence type="predicted"/>
<sequence length="174" mass="19261">MAAIEMKREAKPYINFLVNSLPKSESWYGEVRMPRNIIRATAEEQSARSEETEKTLNATLPWNTGNPCSCTKPPGTVATVANATPMMSAATTEHDCAALFNHFAHFFASSWCVLVKTSIAVRPLWFWRFGKEGGKLSFTNCHWYIRIGVSTEVGNPQENGITTPSTADESLGLE</sequence>